<evidence type="ECO:0000256" key="4">
    <source>
        <dbReference type="ARBA" id="ARBA00023136"/>
    </source>
</evidence>
<dbReference type="Pfam" id="PF07690">
    <property type="entry name" value="MFS_1"/>
    <property type="match status" value="1"/>
</dbReference>
<dbReference type="OrthoDB" id="196103at2759"/>
<feature type="transmembrane region" description="Helical" evidence="5">
    <location>
        <begin position="78"/>
        <end position="95"/>
    </location>
</feature>
<protein>
    <recommendedName>
        <fullName evidence="8">Major facilitator superfamily (MFS) profile domain-containing protein</fullName>
    </recommendedName>
</protein>
<dbReference type="SUPFAM" id="SSF103473">
    <property type="entry name" value="MFS general substrate transporter"/>
    <property type="match status" value="1"/>
</dbReference>
<dbReference type="EMBL" id="HG793128">
    <property type="protein sequence ID" value="CDK27994.1"/>
    <property type="molecule type" value="Genomic_DNA"/>
</dbReference>
<comment type="subcellular location">
    <subcellularLocation>
        <location evidence="1">Membrane</location>
        <topology evidence="1">Multi-pass membrane protein</topology>
    </subcellularLocation>
</comment>
<dbReference type="GO" id="GO:0016020">
    <property type="term" value="C:membrane"/>
    <property type="evidence" value="ECO:0007669"/>
    <property type="project" value="UniProtKB-SubCell"/>
</dbReference>
<gene>
    <name evidence="6" type="ORF">KUCA_T00003974001</name>
</gene>
<keyword evidence="4 5" id="KW-0472">Membrane</keyword>
<feature type="transmembrane region" description="Helical" evidence="5">
    <location>
        <begin position="232"/>
        <end position="248"/>
    </location>
</feature>
<feature type="transmembrane region" description="Helical" evidence="5">
    <location>
        <begin position="143"/>
        <end position="164"/>
    </location>
</feature>
<evidence type="ECO:0000256" key="5">
    <source>
        <dbReference type="SAM" id="Phobius"/>
    </source>
</evidence>
<dbReference type="AlphaFoldDB" id="W6MN10"/>
<feature type="transmembrane region" description="Helical" evidence="5">
    <location>
        <begin position="52"/>
        <end position="71"/>
    </location>
</feature>
<dbReference type="GO" id="GO:0022857">
    <property type="term" value="F:transmembrane transporter activity"/>
    <property type="evidence" value="ECO:0007669"/>
    <property type="project" value="InterPro"/>
</dbReference>
<sequence>MGGKDLFTRYFRATLTQSVIIGILSFTQPGIWSAIANLGAGGLQSVNTSNTANAILFGIMVVFAPFYAVLINKFGVKPVVSVGTIGYVFWSAGLYKNSKDGSEALIIAGAVLCGISAAAFWTSEATVAILYPEPSQRGKFISIWQAINKVGGLIAGAITLAMNISGSTSGSVSLNTYVALLSIQCLGLPISFLLSPPEKLLRTDGKRLISNKTGATWKDEFRLFGKIFMKKEVLAMAPFYMSIVWYGTYQSNYVTHHFSVRARALNSLLTALIGAFTDVLSGIILDMSYFKRSTRVKGGWVVTVVFMTAYFIYSFILQKQFDDNPETGIDWSGNPRFNKAFIPVQIFKIGPELGFTWAYWVIGAYQFSSSEIPHVSATIRSLESLGQCFAFVVGTVNESDMTNLAVSAAVFFASVIPTTYIVLQANDDVIHGVIEDSDDGEIDSDKNVSLEVTNVAAVDLKSDSQ</sequence>
<dbReference type="RefSeq" id="XP_022459986.1">
    <property type="nucleotide sequence ID" value="XM_022602443.1"/>
</dbReference>
<reference evidence="6" key="1">
    <citation type="submission" date="2013-12" db="EMBL/GenBank/DDBJ databases">
        <authorList>
            <person name="Genoscope - CEA"/>
        </authorList>
    </citation>
    <scope>NUCLEOTIDE SEQUENCE</scope>
    <source>
        <strain evidence="6">CBS 1993</strain>
    </source>
</reference>
<keyword evidence="7" id="KW-1185">Reference proteome</keyword>
<feature type="transmembrane region" description="Helical" evidence="5">
    <location>
        <begin position="176"/>
        <end position="194"/>
    </location>
</feature>
<evidence type="ECO:0000256" key="3">
    <source>
        <dbReference type="ARBA" id="ARBA00022989"/>
    </source>
</evidence>
<keyword evidence="2 5" id="KW-0812">Transmembrane</keyword>
<dbReference type="GeneID" id="34521374"/>
<dbReference type="InterPro" id="IPR011701">
    <property type="entry name" value="MFS"/>
</dbReference>
<name>W6MN10_9ASCO</name>
<feature type="transmembrane region" description="Helical" evidence="5">
    <location>
        <begin position="107"/>
        <end position="131"/>
    </location>
</feature>
<reference evidence="6" key="2">
    <citation type="submission" date="2014-02" db="EMBL/GenBank/DDBJ databases">
        <title>Complete DNA sequence of /Kuraishia capsulata/ illustrates novel genomic features among budding yeasts (/Saccharomycotina/).</title>
        <authorList>
            <person name="Morales L."/>
            <person name="Noel B."/>
            <person name="Porcel B."/>
            <person name="Marcet-Houben M."/>
            <person name="Hullo M-F."/>
            <person name="Sacerdot C."/>
            <person name="Tekaia F."/>
            <person name="Leh-Louis V."/>
            <person name="Despons L."/>
            <person name="Khanna V."/>
            <person name="Aury J-M."/>
            <person name="Barbe V."/>
            <person name="Couloux A."/>
            <person name="Labadie K."/>
            <person name="Pelletier E."/>
            <person name="Souciet J-L."/>
            <person name="Boekhout T."/>
            <person name="Gabaldon T."/>
            <person name="Wincker P."/>
            <person name="Dujon B."/>
        </authorList>
    </citation>
    <scope>NUCLEOTIDE SEQUENCE</scope>
    <source>
        <strain evidence="6">CBS 1993</strain>
    </source>
</reference>
<proteinExistence type="predicted"/>
<evidence type="ECO:0000313" key="6">
    <source>
        <dbReference type="EMBL" id="CDK27994.1"/>
    </source>
</evidence>
<accession>W6MN10</accession>
<evidence type="ECO:0008006" key="8">
    <source>
        <dbReference type="Google" id="ProtNLM"/>
    </source>
</evidence>
<evidence type="ECO:0000256" key="1">
    <source>
        <dbReference type="ARBA" id="ARBA00004141"/>
    </source>
</evidence>
<dbReference type="PANTHER" id="PTHR23294">
    <property type="entry name" value="ET TRANSLATION PRODUCT-RELATED"/>
    <property type="match status" value="1"/>
</dbReference>
<dbReference type="Gene3D" id="1.20.1250.20">
    <property type="entry name" value="MFS general substrate transporter like domains"/>
    <property type="match status" value="1"/>
</dbReference>
<evidence type="ECO:0000256" key="2">
    <source>
        <dbReference type="ARBA" id="ARBA00022692"/>
    </source>
</evidence>
<organism evidence="6 7">
    <name type="scientific">Kuraishia capsulata CBS 1993</name>
    <dbReference type="NCBI Taxonomy" id="1382522"/>
    <lineage>
        <taxon>Eukaryota</taxon>
        <taxon>Fungi</taxon>
        <taxon>Dikarya</taxon>
        <taxon>Ascomycota</taxon>
        <taxon>Saccharomycotina</taxon>
        <taxon>Pichiomycetes</taxon>
        <taxon>Pichiales</taxon>
        <taxon>Pichiaceae</taxon>
        <taxon>Kuraishia</taxon>
    </lineage>
</organism>
<feature type="transmembrane region" description="Helical" evidence="5">
    <location>
        <begin position="12"/>
        <end position="32"/>
    </location>
</feature>
<dbReference type="InterPro" id="IPR051617">
    <property type="entry name" value="UNC-93-like_regulator"/>
</dbReference>
<feature type="transmembrane region" description="Helical" evidence="5">
    <location>
        <begin position="268"/>
        <end position="287"/>
    </location>
</feature>
<feature type="transmembrane region" description="Helical" evidence="5">
    <location>
        <begin position="299"/>
        <end position="317"/>
    </location>
</feature>
<evidence type="ECO:0000313" key="7">
    <source>
        <dbReference type="Proteomes" id="UP000019384"/>
    </source>
</evidence>
<dbReference type="PANTHER" id="PTHR23294:SF57">
    <property type="entry name" value="CINA C-TERMINAL DOMAIN-CONTAINING PROTEIN"/>
    <property type="match status" value="1"/>
</dbReference>
<keyword evidence="3 5" id="KW-1133">Transmembrane helix</keyword>
<dbReference type="HOGENOM" id="CLU_030884_2_0_1"/>
<dbReference type="Proteomes" id="UP000019384">
    <property type="component" value="Unassembled WGS sequence"/>
</dbReference>
<dbReference type="InterPro" id="IPR036259">
    <property type="entry name" value="MFS_trans_sf"/>
</dbReference>